<dbReference type="SMART" id="SM01034">
    <property type="entry name" value="BLUF"/>
    <property type="match status" value="1"/>
</dbReference>
<gene>
    <name evidence="2" type="ORF">SAMN04488095_1901</name>
</gene>
<reference evidence="2 3" key="1">
    <citation type="submission" date="2016-10" db="EMBL/GenBank/DDBJ databases">
        <authorList>
            <person name="de Groot N.N."/>
        </authorList>
    </citation>
    <scope>NUCLEOTIDE SEQUENCE [LARGE SCALE GENOMIC DNA]</scope>
    <source>
        <strain evidence="2 3">DSM 19073</strain>
    </source>
</reference>
<evidence type="ECO:0000259" key="1">
    <source>
        <dbReference type="PROSITE" id="PS50925"/>
    </source>
</evidence>
<dbReference type="InterPro" id="IPR036046">
    <property type="entry name" value="Acylphosphatase-like_dom_sf"/>
</dbReference>
<dbReference type="InterPro" id="IPR007024">
    <property type="entry name" value="BLUF_domain"/>
</dbReference>
<dbReference type="RefSeq" id="WP_092779598.1">
    <property type="nucleotide sequence ID" value="NZ_FORA01000002.1"/>
</dbReference>
<evidence type="ECO:0000313" key="2">
    <source>
        <dbReference type="EMBL" id="SFI98283.1"/>
    </source>
</evidence>
<dbReference type="EMBL" id="FORA01000002">
    <property type="protein sequence ID" value="SFI98283.1"/>
    <property type="molecule type" value="Genomic_DNA"/>
</dbReference>
<protein>
    <submittedName>
        <fullName evidence="2">Sensors of blue-light using FAD</fullName>
    </submittedName>
</protein>
<dbReference type="SUPFAM" id="SSF54975">
    <property type="entry name" value="Acylphosphatase/BLUF domain-like"/>
    <property type="match status" value="1"/>
</dbReference>
<dbReference type="Proteomes" id="UP000199110">
    <property type="component" value="Unassembled WGS sequence"/>
</dbReference>
<proteinExistence type="predicted"/>
<accession>A0A1I3MMS5</accession>
<sequence length="134" mass="15093">MQLVYISQPFGYDDGILGGILLDARTNNTRDGITGALVCRHDTYLQLLEGPDRMVSAAYARILRDDRHAGVRQLVRRQVTERIFGDWAMLHDPAKSWIWTEDEIAQGVPERASPEDIVTVFEDLAARVREGDPA</sequence>
<dbReference type="Pfam" id="PF04940">
    <property type="entry name" value="BLUF"/>
    <property type="match status" value="1"/>
</dbReference>
<organism evidence="2 3">
    <name type="scientific">Jannaschia pohangensis</name>
    <dbReference type="NCBI Taxonomy" id="390807"/>
    <lineage>
        <taxon>Bacteria</taxon>
        <taxon>Pseudomonadati</taxon>
        <taxon>Pseudomonadota</taxon>
        <taxon>Alphaproteobacteria</taxon>
        <taxon>Rhodobacterales</taxon>
        <taxon>Roseobacteraceae</taxon>
        <taxon>Jannaschia</taxon>
    </lineage>
</organism>
<feature type="domain" description="BLUF" evidence="1">
    <location>
        <begin position="1"/>
        <end position="90"/>
    </location>
</feature>
<dbReference type="GO" id="GO:0071949">
    <property type="term" value="F:FAD binding"/>
    <property type="evidence" value="ECO:0007669"/>
    <property type="project" value="InterPro"/>
</dbReference>
<dbReference type="PROSITE" id="PS50925">
    <property type="entry name" value="BLUF"/>
    <property type="match status" value="1"/>
</dbReference>
<dbReference type="AlphaFoldDB" id="A0A1I3MMS5"/>
<dbReference type="OrthoDB" id="196105at2"/>
<evidence type="ECO:0000313" key="3">
    <source>
        <dbReference type="Proteomes" id="UP000199110"/>
    </source>
</evidence>
<dbReference type="Gene3D" id="3.30.70.100">
    <property type="match status" value="1"/>
</dbReference>
<name>A0A1I3MMS5_9RHOB</name>
<keyword evidence="3" id="KW-1185">Reference proteome</keyword>
<dbReference type="GO" id="GO:0009882">
    <property type="term" value="F:blue light photoreceptor activity"/>
    <property type="evidence" value="ECO:0007669"/>
    <property type="project" value="InterPro"/>
</dbReference>
<dbReference type="STRING" id="390807.SAMN04488095_1901"/>